<evidence type="ECO:0000313" key="7">
    <source>
        <dbReference type="Proteomes" id="UP000191024"/>
    </source>
</evidence>
<dbReference type="GO" id="GO:0042030">
    <property type="term" value="F:ATPase inhibitor activity"/>
    <property type="evidence" value="ECO:0007669"/>
    <property type="project" value="InterPro"/>
</dbReference>
<dbReference type="GO" id="GO:0005739">
    <property type="term" value="C:mitochondrion"/>
    <property type="evidence" value="ECO:0007669"/>
    <property type="project" value="UniProtKB-SubCell"/>
</dbReference>
<dbReference type="Proteomes" id="UP000191024">
    <property type="component" value="Chromosome E"/>
</dbReference>
<reference evidence="6 7" key="1">
    <citation type="submission" date="2016-03" db="EMBL/GenBank/DDBJ databases">
        <authorList>
            <person name="Devillers H."/>
        </authorList>
    </citation>
    <scope>NUCLEOTIDE SEQUENCE [LARGE SCALE GENOMIC DNA]</scope>
    <source>
        <strain evidence="6">CBS 11717</strain>
    </source>
</reference>
<evidence type="ECO:0000313" key="6">
    <source>
        <dbReference type="EMBL" id="SCU92592.1"/>
    </source>
</evidence>
<dbReference type="OrthoDB" id="5532350at2759"/>
<comment type="similarity">
    <text evidence="2 4">Belongs to the ATPase inhibitor family.</text>
</comment>
<dbReference type="Pfam" id="PF04568">
    <property type="entry name" value="IATP"/>
    <property type="match status" value="1"/>
</dbReference>
<dbReference type="SUPFAM" id="SSF64602">
    <property type="entry name" value="F1 ATPase inhibitor, IF1, C-terminal domain"/>
    <property type="match status" value="1"/>
</dbReference>
<dbReference type="InterPro" id="IPR007648">
    <property type="entry name" value="ATPase_inhibitor_mt"/>
</dbReference>
<dbReference type="FunFam" id="1.20.5.500:FF:000006">
    <property type="entry name" value="ATPase inhibitor, mitochondrial"/>
    <property type="match status" value="1"/>
</dbReference>
<comment type="function">
    <text evidence="4">Inhibits the enzyme activity of ATPase.</text>
</comment>
<evidence type="ECO:0000256" key="3">
    <source>
        <dbReference type="ARBA" id="ARBA00023128"/>
    </source>
</evidence>
<keyword evidence="7" id="KW-1185">Reference proteome</keyword>
<comment type="subcellular location">
    <subcellularLocation>
        <location evidence="1">Mitochondrion</location>
    </subcellularLocation>
</comment>
<accession>A0A1G4JPD8</accession>
<proteinExistence type="inferred from homology"/>
<evidence type="ECO:0000256" key="2">
    <source>
        <dbReference type="ARBA" id="ARBA00010901"/>
    </source>
</evidence>
<dbReference type="STRING" id="1230905.A0A1G4JPD8"/>
<dbReference type="AlphaFoldDB" id="A0A1G4JPD8"/>
<dbReference type="Gene3D" id="1.20.5.500">
    <property type="entry name" value="Single helix bin"/>
    <property type="match status" value="1"/>
</dbReference>
<keyword evidence="5" id="KW-0175">Coiled coil</keyword>
<dbReference type="EMBL" id="LT598465">
    <property type="protein sequence ID" value="SCU92592.1"/>
    <property type="molecule type" value="Genomic_DNA"/>
</dbReference>
<organism evidence="6 7">
    <name type="scientific">Lachancea mirantina</name>
    <dbReference type="NCBI Taxonomy" id="1230905"/>
    <lineage>
        <taxon>Eukaryota</taxon>
        <taxon>Fungi</taxon>
        <taxon>Dikarya</taxon>
        <taxon>Ascomycota</taxon>
        <taxon>Saccharomycotina</taxon>
        <taxon>Saccharomycetes</taxon>
        <taxon>Saccharomycetales</taxon>
        <taxon>Saccharomycetaceae</taxon>
        <taxon>Lachancea</taxon>
    </lineage>
</organism>
<protein>
    <recommendedName>
        <fullName evidence="4">ATPase inhibitor, mitochondrial</fullName>
    </recommendedName>
</protein>
<name>A0A1G4JPD8_9SACH</name>
<evidence type="ECO:0000256" key="4">
    <source>
        <dbReference type="RuleBase" id="RU368087"/>
    </source>
</evidence>
<evidence type="ECO:0000256" key="5">
    <source>
        <dbReference type="SAM" id="Coils"/>
    </source>
</evidence>
<gene>
    <name evidence="6" type="ORF">LAMI_0E11166G</name>
</gene>
<feature type="coiled-coil region" evidence="5">
    <location>
        <begin position="57"/>
        <end position="84"/>
    </location>
</feature>
<keyword evidence="3" id="KW-0496">Mitochondrion</keyword>
<sequence>MLARTSIRQAVRMPRAAGVGGAAVRFVSEGSTGTTRGEGADDSFVKRERAQEDYYVKQHEKEQLARLREQIKQQQKKIDHLEEKLENFSK</sequence>
<evidence type="ECO:0000256" key="1">
    <source>
        <dbReference type="ARBA" id="ARBA00004173"/>
    </source>
</evidence>